<reference evidence="3 4" key="1">
    <citation type="submission" date="2019-05" db="EMBL/GenBank/DDBJ databases">
        <title>Another draft genome of Portunus trituberculatus and its Hox gene families provides insights of decapod evolution.</title>
        <authorList>
            <person name="Jeong J.-H."/>
            <person name="Song I."/>
            <person name="Kim S."/>
            <person name="Choi T."/>
            <person name="Kim D."/>
            <person name="Ryu S."/>
            <person name="Kim W."/>
        </authorList>
    </citation>
    <scope>NUCLEOTIDE SEQUENCE [LARGE SCALE GENOMIC DNA]</scope>
    <source>
        <tissue evidence="3">Muscle</tissue>
    </source>
</reference>
<dbReference type="GO" id="GO:0051879">
    <property type="term" value="F:Hsp90 protein binding"/>
    <property type="evidence" value="ECO:0007669"/>
    <property type="project" value="TreeGrafter"/>
</dbReference>
<sequence length="124" mass="14377">MLGQKKMTKQTILDQFFQKRIVEKELEEGDMTPQDHLLLSNRSHVMHTMGRAEEALKDAEAATRCRPEWAKGYFRKAMALTSLGRFEDSIVSLLQCAILEESNNVHNIKDEITKVTFIHQFLLR</sequence>
<dbReference type="InterPro" id="IPR011990">
    <property type="entry name" value="TPR-like_helical_dom_sf"/>
</dbReference>
<accession>A0A5B7JHS1</accession>
<dbReference type="PANTHER" id="PTHR22904:SF523">
    <property type="entry name" value="STRESS-INDUCED-PHOSPHOPROTEIN 1"/>
    <property type="match status" value="1"/>
</dbReference>
<evidence type="ECO:0000313" key="4">
    <source>
        <dbReference type="Proteomes" id="UP000324222"/>
    </source>
</evidence>
<gene>
    <name evidence="3" type="primary">LONRF3</name>
    <name evidence="3" type="ORF">E2C01_089070</name>
</gene>
<evidence type="ECO:0000256" key="1">
    <source>
        <dbReference type="ARBA" id="ARBA00022737"/>
    </source>
</evidence>
<name>A0A5B7JHS1_PORTR</name>
<evidence type="ECO:0000256" key="2">
    <source>
        <dbReference type="ARBA" id="ARBA00022803"/>
    </source>
</evidence>
<proteinExistence type="predicted"/>
<dbReference type="SUPFAM" id="SSF48452">
    <property type="entry name" value="TPR-like"/>
    <property type="match status" value="1"/>
</dbReference>
<dbReference type="Gene3D" id="1.25.40.10">
    <property type="entry name" value="Tetratricopeptide repeat domain"/>
    <property type="match status" value="1"/>
</dbReference>
<protein>
    <submittedName>
        <fullName evidence="3">LON peptidase N-terminal domain and RING finger protein 3</fullName>
    </submittedName>
</protein>
<comment type="caution">
    <text evidence="3">The sequence shown here is derived from an EMBL/GenBank/DDBJ whole genome shotgun (WGS) entry which is preliminary data.</text>
</comment>
<keyword evidence="2" id="KW-0802">TPR repeat</keyword>
<organism evidence="3 4">
    <name type="scientific">Portunus trituberculatus</name>
    <name type="common">Swimming crab</name>
    <name type="synonym">Neptunus trituberculatus</name>
    <dbReference type="NCBI Taxonomy" id="210409"/>
    <lineage>
        <taxon>Eukaryota</taxon>
        <taxon>Metazoa</taxon>
        <taxon>Ecdysozoa</taxon>
        <taxon>Arthropoda</taxon>
        <taxon>Crustacea</taxon>
        <taxon>Multicrustacea</taxon>
        <taxon>Malacostraca</taxon>
        <taxon>Eumalacostraca</taxon>
        <taxon>Eucarida</taxon>
        <taxon>Decapoda</taxon>
        <taxon>Pleocyemata</taxon>
        <taxon>Brachyura</taxon>
        <taxon>Eubrachyura</taxon>
        <taxon>Portunoidea</taxon>
        <taxon>Portunidae</taxon>
        <taxon>Portuninae</taxon>
        <taxon>Portunus</taxon>
    </lineage>
</organism>
<dbReference type="Proteomes" id="UP000324222">
    <property type="component" value="Unassembled WGS sequence"/>
</dbReference>
<keyword evidence="4" id="KW-1185">Reference proteome</keyword>
<evidence type="ECO:0000313" key="3">
    <source>
        <dbReference type="EMBL" id="MPC93923.1"/>
    </source>
</evidence>
<dbReference type="PANTHER" id="PTHR22904">
    <property type="entry name" value="TPR REPEAT CONTAINING PROTEIN"/>
    <property type="match status" value="1"/>
</dbReference>
<dbReference type="AlphaFoldDB" id="A0A5B7JHS1"/>
<keyword evidence="1" id="KW-0677">Repeat</keyword>
<dbReference type="EMBL" id="VSRR010096604">
    <property type="protein sequence ID" value="MPC93923.1"/>
    <property type="molecule type" value="Genomic_DNA"/>
</dbReference>